<gene>
    <name evidence="2" type="ORF">SADFL11_1753</name>
</gene>
<dbReference type="RefSeq" id="WP_008191594.1">
    <property type="nucleotide sequence ID" value="NZ_CM011002.1"/>
</dbReference>
<name>A0A5E8GX09_ROSAD</name>
<comment type="caution">
    <text evidence="2">The sequence shown here is derived from an EMBL/GenBank/DDBJ whole genome shotgun (WGS) entry which is preliminary data.</text>
</comment>
<accession>A0A5E8GX09</accession>
<keyword evidence="1" id="KW-0732">Signal</keyword>
<dbReference type="Proteomes" id="UP000004703">
    <property type="component" value="Chromosome"/>
</dbReference>
<dbReference type="EMBL" id="ACCU02000003">
    <property type="protein sequence ID" value="EEE44465.1"/>
    <property type="molecule type" value="Genomic_DNA"/>
</dbReference>
<dbReference type="AlphaFoldDB" id="A0A5E8GX09"/>
<feature type="chain" id="PRO_5023135345" evidence="1">
    <location>
        <begin position="21"/>
        <end position="350"/>
    </location>
</feature>
<evidence type="ECO:0000313" key="3">
    <source>
        <dbReference type="Proteomes" id="UP000004703"/>
    </source>
</evidence>
<organism evidence="2 3">
    <name type="scientific">Roseibium alexandrii (strain DSM 17067 / NCIMB 14079 / DFL-11)</name>
    <name type="common">Labrenzia alexandrii</name>
    <dbReference type="NCBI Taxonomy" id="244592"/>
    <lineage>
        <taxon>Bacteria</taxon>
        <taxon>Pseudomonadati</taxon>
        <taxon>Pseudomonadota</taxon>
        <taxon>Alphaproteobacteria</taxon>
        <taxon>Hyphomicrobiales</taxon>
        <taxon>Stappiaceae</taxon>
        <taxon>Roseibium</taxon>
    </lineage>
</organism>
<proteinExistence type="predicted"/>
<sequence length="350" mass="39171">MARLITAFLFLMLAAQPKSAQEIIDREFYRGYFSDPSIIVLNTFRPMKAGDLVKIFGPQNYRVHSLSNCIRSSRSTSPLRQKRTLAVKTTSQNIDWYESFTINGGILGLGGSYENTISRQDIATYSGSGNQSAFRAYASDLAIGLFDIPTVIDASKCPKYLNWAGASGGWVIPETVYCFEGDLAVSSTVTLKAQQEFSLSLDAIEPLVRQIPWASAVLKSTSMSGKNVDEFSFTTDMNANFPGSDKDVEPTALALRPLYINPEIASEISRLFRKHLEENISDTEKAKAVIEELPELNTKSEGSLINRVFAPSETIYREWISETNEQVERNRQIAYDVRRTLLMNYLLYEG</sequence>
<evidence type="ECO:0000313" key="2">
    <source>
        <dbReference type="EMBL" id="EEE44465.1"/>
    </source>
</evidence>
<protein>
    <submittedName>
        <fullName evidence="2">Uncharacterized protein</fullName>
    </submittedName>
</protein>
<reference evidence="2 3" key="1">
    <citation type="submission" date="2008-01" db="EMBL/GenBank/DDBJ databases">
        <authorList>
            <person name="Wagner-Dobler I."/>
            <person name="Ferriera S."/>
            <person name="Johnson J."/>
            <person name="Kravitz S."/>
            <person name="Beeson K."/>
            <person name="Sutton G."/>
            <person name="Rogers Y.-H."/>
            <person name="Friedman R."/>
            <person name="Frazier M."/>
            <person name="Venter J.C."/>
        </authorList>
    </citation>
    <scope>NUCLEOTIDE SEQUENCE [LARGE SCALE GENOMIC DNA]</scope>
    <source>
        <strain evidence="3">DSM 17067 / NCIMB 14079 / DFL-11</strain>
    </source>
</reference>
<evidence type="ECO:0000256" key="1">
    <source>
        <dbReference type="SAM" id="SignalP"/>
    </source>
</evidence>
<feature type="signal peptide" evidence="1">
    <location>
        <begin position="1"/>
        <end position="20"/>
    </location>
</feature>
<reference evidence="2 3" key="2">
    <citation type="submission" date="2013-04" db="EMBL/GenBank/DDBJ databases">
        <authorList>
            <person name="Fiebig A."/>
            <person name="Pradella S."/>
            <person name="Wagner-Doebler I."/>
        </authorList>
    </citation>
    <scope>NUCLEOTIDE SEQUENCE [LARGE SCALE GENOMIC DNA]</scope>
    <source>
        <strain evidence="3">DSM 17067 / NCIMB 14079 / DFL-11</strain>
    </source>
</reference>